<proteinExistence type="predicted"/>
<dbReference type="Proteomes" id="UP000831787">
    <property type="component" value="Chromosome"/>
</dbReference>
<dbReference type="RefSeq" id="WP_244712031.1">
    <property type="nucleotide sequence ID" value="NZ_CP095073.1"/>
</dbReference>
<keyword evidence="1" id="KW-0812">Transmembrane</keyword>
<reference evidence="2 3" key="1">
    <citation type="submission" date="2022-04" db="EMBL/GenBank/DDBJ databases">
        <title>Halobacillus sp. isolated from saltern.</title>
        <authorList>
            <person name="Won M."/>
            <person name="Lee C.-M."/>
            <person name="Woen H.-Y."/>
            <person name="Kwon S.-W."/>
        </authorList>
    </citation>
    <scope>NUCLEOTIDE SEQUENCE [LARGE SCALE GENOMIC DNA]</scope>
    <source>
        <strain evidence="2 3">SSBR10-3</strain>
    </source>
</reference>
<feature type="transmembrane region" description="Helical" evidence="1">
    <location>
        <begin position="38"/>
        <end position="58"/>
    </location>
</feature>
<feature type="transmembrane region" description="Helical" evidence="1">
    <location>
        <begin position="7"/>
        <end position="26"/>
    </location>
</feature>
<gene>
    <name evidence="2" type="ORF">MUN89_05305</name>
</gene>
<accession>A0ABY4EN04</accession>
<evidence type="ECO:0000256" key="1">
    <source>
        <dbReference type="SAM" id="Phobius"/>
    </source>
</evidence>
<sequence>MKKWWWTAVYLSFAGIFLFSTWQFRWMHWISQQPLDPFSLTGWIVSFAAAAGLLFYKWRCEKREDEKKNTKEKEE</sequence>
<name>A0ABY4EN04_9BACI</name>
<evidence type="ECO:0000313" key="2">
    <source>
        <dbReference type="EMBL" id="UOQ45365.1"/>
    </source>
</evidence>
<protein>
    <submittedName>
        <fullName evidence="2">Uncharacterized protein</fullName>
    </submittedName>
</protein>
<organism evidence="2 3">
    <name type="scientific">Halobacillus salinarum</name>
    <dbReference type="NCBI Taxonomy" id="2932257"/>
    <lineage>
        <taxon>Bacteria</taxon>
        <taxon>Bacillati</taxon>
        <taxon>Bacillota</taxon>
        <taxon>Bacilli</taxon>
        <taxon>Bacillales</taxon>
        <taxon>Bacillaceae</taxon>
        <taxon>Halobacillus</taxon>
    </lineage>
</organism>
<keyword evidence="3" id="KW-1185">Reference proteome</keyword>
<keyword evidence="1" id="KW-1133">Transmembrane helix</keyword>
<dbReference type="EMBL" id="CP095073">
    <property type="protein sequence ID" value="UOQ45365.1"/>
    <property type="molecule type" value="Genomic_DNA"/>
</dbReference>
<evidence type="ECO:0000313" key="3">
    <source>
        <dbReference type="Proteomes" id="UP000831787"/>
    </source>
</evidence>
<keyword evidence="1" id="KW-0472">Membrane</keyword>